<name>A0A081P8S2_9BACL</name>
<dbReference type="GO" id="GO:0016301">
    <property type="term" value="F:kinase activity"/>
    <property type="evidence" value="ECO:0007669"/>
    <property type="project" value="UniProtKB-KW"/>
</dbReference>
<comment type="caution">
    <text evidence="7">The sequence shown here is derived from an EMBL/GenBank/DDBJ whole genome shotgun (WGS) entry which is preliminary data.</text>
</comment>
<keyword evidence="5" id="KW-0067">ATP-binding</keyword>
<protein>
    <submittedName>
        <fullName evidence="7">Sugar kinase</fullName>
    </submittedName>
</protein>
<keyword evidence="3" id="KW-0547">Nucleotide-binding</keyword>
<keyword evidence="2" id="KW-0808">Transferase</keyword>
<comment type="similarity">
    <text evidence="1">Belongs to the carbohydrate kinase PfkB family.</text>
</comment>
<evidence type="ECO:0000313" key="8">
    <source>
        <dbReference type="Proteomes" id="UP000028123"/>
    </source>
</evidence>
<sequence>MNRLDAVAIGELLIDFTPAGVSEQGLPRYEQNPGGAPANVMAGLTKLGKRTAFIGKVGEDAFGRFLTGELEKHGVDTGGMVFTGEAGTTLAFVSLDASGDRSFSFYRNPGADMLLQESEIDWKRIEEAALFHFGSVSMTHEPSASATLRAAAYARREGKLVSFDPNLRPLLWPDLDRAKRLILEGLTYSDVLKLSEEELHFLTGERDLEAGTRQLQEQYGTPLIFVTLGPDGSFYRQGERTGRVPGFAVKAVDTTGAGDAFFSGALFRLMESGKRPDELTEEELGEVCRSGNAAGALTTTRKGAIPALPSREELDQWIRGN</sequence>
<evidence type="ECO:0000256" key="5">
    <source>
        <dbReference type="ARBA" id="ARBA00022840"/>
    </source>
</evidence>
<dbReference type="PANTHER" id="PTHR43085:SF1">
    <property type="entry name" value="PSEUDOURIDINE KINASE-RELATED"/>
    <property type="match status" value="1"/>
</dbReference>
<dbReference type="OrthoDB" id="9813569at2"/>
<dbReference type="RefSeq" id="WP_036676969.1">
    <property type="nucleotide sequence ID" value="NZ_FYEP01000007.1"/>
</dbReference>
<dbReference type="CDD" id="cd01167">
    <property type="entry name" value="bac_FRK"/>
    <property type="match status" value="1"/>
</dbReference>
<dbReference type="Gene3D" id="3.40.1190.20">
    <property type="match status" value="1"/>
</dbReference>
<evidence type="ECO:0000313" key="7">
    <source>
        <dbReference type="EMBL" id="KEQ27095.1"/>
    </source>
</evidence>
<evidence type="ECO:0000256" key="3">
    <source>
        <dbReference type="ARBA" id="ARBA00022741"/>
    </source>
</evidence>
<proteinExistence type="inferred from homology"/>
<dbReference type="Pfam" id="PF00294">
    <property type="entry name" value="PfkB"/>
    <property type="match status" value="1"/>
</dbReference>
<dbReference type="InterPro" id="IPR050306">
    <property type="entry name" value="PfkB_Carbo_kinase"/>
</dbReference>
<dbReference type="eggNOG" id="COG0524">
    <property type="taxonomic scope" value="Bacteria"/>
</dbReference>
<dbReference type="SUPFAM" id="SSF53613">
    <property type="entry name" value="Ribokinase-like"/>
    <property type="match status" value="1"/>
</dbReference>
<dbReference type="PROSITE" id="PS00584">
    <property type="entry name" value="PFKB_KINASES_2"/>
    <property type="match status" value="1"/>
</dbReference>
<keyword evidence="4 7" id="KW-0418">Kinase</keyword>
<organism evidence="7 8">
    <name type="scientific">Paenibacillus tyrfis</name>
    <dbReference type="NCBI Taxonomy" id="1501230"/>
    <lineage>
        <taxon>Bacteria</taxon>
        <taxon>Bacillati</taxon>
        <taxon>Bacillota</taxon>
        <taxon>Bacilli</taxon>
        <taxon>Bacillales</taxon>
        <taxon>Paenibacillaceae</taxon>
        <taxon>Paenibacillus</taxon>
    </lineage>
</organism>
<evidence type="ECO:0000256" key="4">
    <source>
        <dbReference type="ARBA" id="ARBA00022777"/>
    </source>
</evidence>
<evidence type="ECO:0000259" key="6">
    <source>
        <dbReference type="Pfam" id="PF00294"/>
    </source>
</evidence>
<dbReference type="InterPro" id="IPR002173">
    <property type="entry name" value="Carboh/pur_kinase_PfkB_CS"/>
</dbReference>
<dbReference type="Proteomes" id="UP000028123">
    <property type="component" value="Unassembled WGS sequence"/>
</dbReference>
<accession>A0A081P8S2</accession>
<dbReference type="InterPro" id="IPR029056">
    <property type="entry name" value="Ribokinase-like"/>
</dbReference>
<dbReference type="PANTHER" id="PTHR43085">
    <property type="entry name" value="HEXOKINASE FAMILY MEMBER"/>
    <property type="match status" value="1"/>
</dbReference>
<dbReference type="GO" id="GO:0005524">
    <property type="term" value="F:ATP binding"/>
    <property type="evidence" value="ECO:0007669"/>
    <property type="project" value="UniProtKB-KW"/>
</dbReference>
<evidence type="ECO:0000256" key="2">
    <source>
        <dbReference type="ARBA" id="ARBA00022679"/>
    </source>
</evidence>
<dbReference type="EMBL" id="JNVM01000004">
    <property type="protein sequence ID" value="KEQ27095.1"/>
    <property type="molecule type" value="Genomic_DNA"/>
</dbReference>
<gene>
    <name evidence="7" type="ORF">ET33_24750</name>
</gene>
<evidence type="ECO:0000256" key="1">
    <source>
        <dbReference type="ARBA" id="ARBA00010688"/>
    </source>
</evidence>
<dbReference type="InterPro" id="IPR011611">
    <property type="entry name" value="PfkB_dom"/>
</dbReference>
<dbReference type="AlphaFoldDB" id="A0A081P8S2"/>
<keyword evidence="8" id="KW-1185">Reference proteome</keyword>
<feature type="domain" description="Carbohydrate kinase PfkB" evidence="6">
    <location>
        <begin position="6"/>
        <end position="310"/>
    </location>
</feature>
<reference evidence="7 8" key="1">
    <citation type="submission" date="2014-06" db="EMBL/GenBank/DDBJ databases">
        <title>Draft genome sequence of Paenibacillus sp. MSt1.</title>
        <authorList>
            <person name="Aw Y.K."/>
            <person name="Ong K.S."/>
            <person name="Gan H.M."/>
            <person name="Lee S.M."/>
        </authorList>
    </citation>
    <scope>NUCLEOTIDE SEQUENCE [LARGE SCALE GENOMIC DNA]</scope>
    <source>
        <strain evidence="7 8">MSt1</strain>
    </source>
</reference>